<dbReference type="GO" id="GO:0015074">
    <property type="term" value="P:DNA integration"/>
    <property type="evidence" value="ECO:0007669"/>
    <property type="project" value="InterPro"/>
</dbReference>
<dbReference type="PANTHER" id="PTHR46889:SF4">
    <property type="entry name" value="TRANSPOSASE INSO FOR INSERTION SEQUENCE ELEMENT IS911B-RELATED"/>
    <property type="match status" value="1"/>
</dbReference>
<evidence type="ECO:0000313" key="2">
    <source>
        <dbReference type="EMBL" id="POH71576.1"/>
    </source>
</evidence>
<dbReference type="InterPro" id="IPR012337">
    <property type="entry name" value="RNaseH-like_sf"/>
</dbReference>
<dbReference type="InterPro" id="IPR050900">
    <property type="entry name" value="Transposase_IS3/IS150/IS904"/>
</dbReference>
<dbReference type="PROSITE" id="PS50994">
    <property type="entry name" value="INTEGRASE"/>
    <property type="match status" value="1"/>
</dbReference>
<sequence length="326" mass="36567">MKALELLGLSSATYYREKAAPVPVKAMILQRERVQPATLNPEEIEMITGWLSAPENMLLSVAKVYYKYLDQGLHVASKRSWHRVAAAAKLSGDRRRQASHPPKKIPQLIAACPNQVWCWDISKVKGTRLRQFFDLYLIMDIYSRYIVGWRVEHTEVSATAADMLTQAVNEAPHAPEYLHSDNGASMKSTIMAATLAGHGIARSFSRPKVSNDNPFSESLFKTFKYETTYPQGFPTLEAAREYVAAFVIRYNNSHQHEGIAGHTPATVHHGLVDEINTKRQIALDASYAANPSRFTRRPMAPQIDAYVAINDPKQRTQQNVNLSQTG</sequence>
<feature type="domain" description="Integrase catalytic" evidence="1">
    <location>
        <begin position="109"/>
        <end position="272"/>
    </location>
</feature>
<reference evidence="2 3" key="1">
    <citation type="submission" date="2018-01" db="EMBL/GenBank/DDBJ databases">
        <title>Arthrobacter sp. nov., from glaciers in China.</title>
        <authorList>
            <person name="Liu Q."/>
            <person name="Xin Y.-H."/>
        </authorList>
    </citation>
    <scope>NUCLEOTIDE SEQUENCE [LARGE SCALE GENOMIC DNA]</scope>
    <source>
        <strain evidence="2 3">HLT2-12-2</strain>
    </source>
</reference>
<dbReference type="Proteomes" id="UP000237061">
    <property type="component" value="Unassembled WGS sequence"/>
</dbReference>
<dbReference type="GO" id="GO:0003676">
    <property type="term" value="F:nucleic acid binding"/>
    <property type="evidence" value="ECO:0007669"/>
    <property type="project" value="InterPro"/>
</dbReference>
<organism evidence="2 3">
    <name type="scientific">Arthrobacter glacialis</name>
    <dbReference type="NCBI Taxonomy" id="1664"/>
    <lineage>
        <taxon>Bacteria</taxon>
        <taxon>Bacillati</taxon>
        <taxon>Actinomycetota</taxon>
        <taxon>Actinomycetes</taxon>
        <taxon>Micrococcales</taxon>
        <taxon>Micrococcaceae</taxon>
        <taxon>Arthrobacter</taxon>
    </lineage>
</organism>
<dbReference type="EMBL" id="PPXC01000042">
    <property type="protein sequence ID" value="POH71576.1"/>
    <property type="molecule type" value="Genomic_DNA"/>
</dbReference>
<dbReference type="InterPro" id="IPR036397">
    <property type="entry name" value="RNaseH_sf"/>
</dbReference>
<evidence type="ECO:0000313" key="3">
    <source>
        <dbReference type="Proteomes" id="UP000237061"/>
    </source>
</evidence>
<dbReference type="Gene3D" id="3.30.420.10">
    <property type="entry name" value="Ribonuclease H-like superfamily/Ribonuclease H"/>
    <property type="match status" value="1"/>
</dbReference>
<dbReference type="Pfam" id="PF00665">
    <property type="entry name" value="rve"/>
    <property type="match status" value="1"/>
</dbReference>
<name>A0A2S3ZQR7_ARTGL</name>
<dbReference type="SUPFAM" id="SSF53098">
    <property type="entry name" value="Ribonuclease H-like"/>
    <property type="match status" value="1"/>
</dbReference>
<dbReference type="AlphaFoldDB" id="A0A2S3ZQR7"/>
<dbReference type="NCBIfam" id="NF033516">
    <property type="entry name" value="transpos_IS3"/>
    <property type="match status" value="1"/>
</dbReference>
<proteinExistence type="predicted"/>
<evidence type="ECO:0000259" key="1">
    <source>
        <dbReference type="PROSITE" id="PS50994"/>
    </source>
</evidence>
<gene>
    <name evidence="2" type="ORF">CVS27_20315</name>
</gene>
<dbReference type="InterPro" id="IPR001584">
    <property type="entry name" value="Integrase_cat-core"/>
</dbReference>
<dbReference type="InterPro" id="IPR048020">
    <property type="entry name" value="Transpos_IS3"/>
</dbReference>
<protein>
    <submittedName>
        <fullName evidence="2">IS3 family transposase</fullName>
    </submittedName>
</protein>
<accession>A0A2S3ZQR7</accession>
<comment type="caution">
    <text evidence="2">The sequence shown here is derived from an EMBL/GenBank/DDBJ whole genome shotgun (WGS) entry which is preliminary data.</text>
</comment>
<keyword evidence="3" id="KW-1185">Reference proteome</keyword>
<dbReference type="PANTHER" id="PTHR46889">
    <property type="entry name" value="TRANSPOSASE INSF FOR INSERTION SEQUENCE IS3B-RELATED"/>
    <property type="match status" value="1"/>
</dbReference>